<sequence>LPNPSALVSAALAEATTLATVTAPTLNPEPSPAVEIRANLGSTYDKPERPFEPGHFPFVEVTPSDSPSTLGKRSAEPSSGKKSQGQVHELCRFRVNNAKDARRVWEETGAGEVLDDFVDWMNGNNETGWLWEFQDTFLGNPNYLNCDNFGGNTCRIDHQMCNKMAEKGLAGQYWVLRAVASMNSLLGQLKDSLEINKKKYFDMDKLVASFESGDHKYPAKYPLDTLAQTFRISNMAEAPIDTFSHAAQDAIGVVESLNLAYKLDLATEVLAGVTTSPAFVSEIENRGESRELDQLLKDLGQRYSGTMGRHLQRLMWAALGHEEWTDLPENLLTDTSAYKTDIGKLFADGKWLPEDVSLGLQPFMDQTMLLASQKFLLDLIRSSGGNMLVDPQNLRSWCVKEIEKKGYISHKIMDFGFGKDACVLFQRKRYYPLIVDQEPVLVNDFHMNIEKVYRYLWDCAQDSNYTFPDPMGVMPVGEMKSNGSLPRCYLAMQVFMGNRVSWVAPRRDNLQYLVNNYTSRALIERERMFSNGTWQTYFVDLMFNDLPRWIHGRG</sequence>
<feature type="compositionally biased region" description="Polar residues" evidence="1">
    <location>
        <begin position="63"/>
        <end position="86"/>
    </location>
</feature>
<feature type="region of interest" description="Disordered" evidence="1">
    <location>
        <begin position="21"/>
        <end position="86"/>
    </location>
</feature>
<dbReference type="Proteomes" id="UP000754883">
    <property type="component" value="Unassembled WGS sequence"/>
</dbReference>
<comment type="caution">
    <text evidence="2">The sequence shown here is derived from an EMBL/GenBank/DDBJ whole genome shotgun (WGS) entry which is preliminary data.</text>
</comment>
<evidence type="ECO:0000313" key="3">
    <source>
        <dbReference type="Proteomes" id="UP000754883"/>
    </source>
</evidence>
<accession>A0A9N9Y1M9</accession>
<dbReference type="AlphaFoldDB" id="A0A9N9Y1M9"/>
<dbReference type="EMBL" id="CABFNO020001404">
    <property type="protein sequence ID" value="CAG9986323.1"/>
    <property type="molecule type" value="Genomic_DNA"/>
</dbReference>
<gene>
    <name evidence="2" type="ORF">CBYS24578_00012618</name>
</gene>
<keyword evidence="3" id="KW-1185">Reference proteome</keyword>
<evidence type="ECO:0000313" key="2">
    <source>
        <dbReference type="EMBL" id="CAG9986323.1"/>
    </source>
</evidence>
<proteinExistence type="predicted"/>
<feature type="non-terminal residue" evidence="2">
    <location>
        <position position="554"/>
    </location>
</feature>
<feature type="non-terminal residue" evidence="2">
    <location>
        <position position="1"/>
    </location>
</feature>
<dbReference type="OrthoDB" id="5138108at2759"/>
<protein>
    <submittedName>
        <fullName evidence="2">Uncharacterized protein</fullName>
    </submittedName>
</protein>
<reference evidence="2" key="1">
    <citation type="submission" date="2021-10" db="EMBL/GenBank/DDBJ databases">
        <authorList>
            <person name="Piombo E."/>
        </authorList>
    </citation>
    <scope>NUCLEOTIDE SEQUENCE</scope>
</reference>
<name>A0A9N9Y1M9_9HYPO</name>
<evidence type="ECO:0000256" key="1">
    <source>
        <dbReference type="SAM" id="MobiDB-lite"/>
    </source>
</evidence>
<organism evidence="2 3">
    <name type="scientific">Clonostachys byssicola</name>
    <dbReference type="NCBI Taxonomy" id="160290"/>
    <lineage>
        <taxon>Eukaryota</taxon>
        <taxon>Fungi</taxon>
        <taxon>Dikarya</taxon>
        <taxon>Ascomycota</taxon>
        <taxon>Pezizomycotina</taxon>
        <taxon>Sordariomycetes</taxon>
        <taxon>Hypocreomycetidae</taxon>
        <taxon>Hypocreales</taxon>
        <taxon>Bionectriaceae</taxon>
        <taxon>Clonostachys</taxon>
    </lineage>
</organism>